<proteinExistence type="predicted"/>
<dbReference type="OMA" id="MNFNCCS"/>
<dbReference type="InterPro" id="IPR055290">
    <property type="entry name" value="At3g26010-like"/>
</dbReference>
<dbReference type="OrthoDB" id="1549426at2759"/>
<dbReference type="EMBL" id="AWWV01009197">
    <property type="protein sequence ID" value="OMO87588.1"/>
    <property type="molecule type" value="Genomic_DNA"/>
</dbReference>
<protein>
    <recommendedName>
        <fullName evidence="1">F-box domain-containing protein</fullName>
    </recommendedName>
</protein>
<evidence type="ECO:0000259" key="1">
    <source>
        <dbReference type="SMART" id="SM00256"/>
    </source>
</evidence>
<dbReference type="PANTHER" id="PTHR35546:SF66">
    <property type="entry name" value="F-BOX DOMAIN-CONTAINING PROTEIN"/>
    <property type="match status" value="1"/>
</dbReference>
<feature type="domain" description="F-box" evidence="1">
    <location>
        <begin position="10"/>
        <end position="50"/>
    </location>
</feature>
<dbReference type="InterPro" id="IPR001810">
    <property type="entry name" value="F-box_dom"/>
</dbReference>
<evidence type="ECO:0000313" key="2">
    <source>
        <dbReference type="EMBL" id="OMO87588.1"/>
    </source>
</evidence>
<organism evidence="2 3">
    <name type="scientific">Corchorus capsularis</name>
    <name type="common">Jute</name>
    <dbReference type="NCBI Taxonomy" id="210143"/>
    <lineage>
        <taxon>Eukaryota</taxon>
        <taxon>Viridiplantae</taxon>
        <taxon>Streptophyta</taxon>
        <taxon>Embryophyta</taxon>
        <taxon>Tracheophyta</taxon>
        <taxon>Spermatophyta</taxon>
        <taxon>Magnoliopsida</taxon>
        <taxon>eudicotyledons</taxon>
        <taxon>Gunneridae</taxon>
        <taxon>Pentapetalae</taxon>
        <taxon>rosids</taxon>
        <taxon>malvids</taxon>
        <taxon>Malvales</taxon>
        <taxon>Malvaceae</taxon>
        <taxon>Grewioideae</taxon>
        <taxon>Apeibeae</taxon>
        <taxon>Corchorus</taxon>
    </lineage>
</organism>
<evidence type="ECO:0000313" key="3">
    <source>
        <dbReference type="Proteomes" id="UP000188268"/>
    </source>
</evidence>
<dbReference type="Pfam" id="PF00646">
    <property type="entry name" value="F-box"/>
    <property type="match status" value="1"/>
</dbReference>
<dbReference type="Gramene" id="OMO87588">
    <property type="protein sequence ID" value="OMO87588"/>
    <property type="gene ID" value="CCACVL1_08921"/>
</dbReference>
<gene>
    <name evidence="2" type="ORF">CCACVL1_08921</name>
</gene>
<reference evidence="2 3" key="1">
    <citation type="submission" date="2013-09" db="EMBL/GenBank/DDBJ databases">
        <title>Corchorus capsularis genome sequencing.</title>
        <authorList>
            <person name="Alam M."/>
            <person name="Haque M.S."/>
            <person name="Islam M.S."/>
            <person name="Emdad E.M."/>
            <person name="Islam M.M."/>
            <person name="Ahmed B."/>
            <person name="Halim A."/>
            <person name="Hossen Q.M.M."/>
            <person name="Hossain M.Z."/>
            <person name="Ahmed R."/>
            <person name="Khan M.M."/>
            <person name="Islam R."/>
            <person name="Rashid M.M."/>
            <person name="Khan S.A."/>
            <person name="Rahman M.S."/>
            <person name="Alam M."/>
        </authorList>
    </citation>
    <scope>NUCLEOTIDE SEQUENCE [LARGE SCALE GENOMIC DNA]</scope>
    <source>
        <strain evidence="3">cv. CVL-1</strain>
        <tissue evidence="2">Whole seedling</tissue>
    </source>
</reference>
<accession>A0A1R3IYD4</accession>
<dbReference type="SMART" id="SM00256">
    <property type="entry name" value="FBOX"/>
    <property type="match status" value="1"/>
</dbReference>
<comment type="caution">
    <text evidence="2">The sequence shown here is derived from an EMBL/GenBank/DDBJ whole genome shotgun (WGS) entry which is preliminary data.</text>
</comment>
<dbReference type="Proteomes" id="UP000188268">
    <property type="component" value="Unassembled WGS sequence"/>
</dbReference>
<name>A0A1R3IYD4_COCAP</name>
<sequence length="390" mass="46067">MEKDNEKPFLCDELLEQILRKVPLKQRTRFKCISKFWQDLITRLRHTSPSNSGLAFSFKKPCAKGDLKYELTLIEINDRGKTCSINSSIPHEFPWLIDSCNGLLLFGRKDGSFLSYHVFSPMKNQWRRLPRGHDFLRLASASLAFDGSRPNFKVICNFWEEADTENGTITYQIFSSKNWEWRECRARIHKSGLLLSNQDFNMNEWSCPSLYRKGKVYWIWSIYLLVLDEEEESFKLMKLPKNKETKMSVYCGKRLWEFEGLLHYCDSTYMGFYIWYYAENSVHNKKKNDCKLMWRPKHRVQFDLLVSRIKEVLQIEEEDKFKISPFIVKPCALNEDLEILYLQLPGSIGAYSFETRKLVKVHSDSAIGNNINDNIYPFLFEAVDLFGKDY</sequence>
<dbReference type="PANTHER" id="PTHR35546">
    <property type="entry name" value="F-BOX PROTEIN INTERACTION DOMAIN PROTEIN-RELATED"/>
    <property type="match status" value="1"/>
</dbReference>
<dbReference type="AlphaFoldDB" id="A0A1R3IYD4"/>
<keyword evidence="3" id="KW-1185">Reference proteome</keyword>